<reference evidence="2" key="1">
    <citation type="submission" date="2024-07" db="EMBL/GenBank/DDBJ databases">
        <authorList>
            <person name="Bringhurst R.M."/>
            <person name="Homer T.E."/>
        </authorList>
    </citation>
    <scope>NUCLEOTIDE SEQUENCE</scope>
</reference>
<evidence type="ECO:0000313" key="2">
    <source>
        <dbReference type="EMBL" id="XDJ14604.1"/>
    </source>
</evidence>
<sequence length="84" mass="9171">MGSDSDFLWKLGLAIAVVAFLGCLINGAMLKAHAFADRRNFVDGCIKDTSTEDIEAYTLKIKGCSEAAKIKFPLPDFLEDKKGE</sequence>
<name>A0AB39CCJ7_9VIRU</name>
<feature type="transmembrane region" description="Helical" evidence="1">
    <location>
        <begin position="12"/>
        <end position="30"/>
    </location>
</feature>
<proteinExistence type="predicted"/>
<organism evidence="2">
    <name type="scientific">Pseudomonas phage RVTF4</name>
    <dbReference type="NCBI Taxonomy" id="3236931"/>
    <lineage>
        <taxon>Viruses</taxon>
    </lineage>
</organism>
<protein>
    <submittedName>
        <fullName evidence="2">Uncharacterized protein</fullName>
    </submittedName>
</protein>
<dbReference type="EMBL" id="PQ015378">
    <property type="protein sequence ID" value="XDJ14604.1"/>
    <property type="molecule type" value="Genomic_DNA"/>
</dbReference>
<keyword evidence="1" id="KW-1133">Transmembrane helix</keyword>
<keyword evidence="1" id="KW-0812">Transmembrane</keyword>
<accession>A0AB39CCJ7</accession>
<keyword evidence="1" id="KW-0472">Membrane</keyword>
<evidence type="ECO:0000256" key="1">
    <source>
        <dbReference type="SAM" id="Phobius"/>
    </source>
</evidence>